<organism evidence="2 3">
    <name type="scientific">Bacillus spizizenii (strain ATCC 23059 / NRRL B-14472 / W23)</name>
    <name type="common">Bacillus subtilis subsp. spizizenii</name>
    <dbReference type="NCBI Taxonomy" id="655816"/>
    <lineage>
        <taxon>Bacteria</taxon>
        <taxon>Bacillati</taxon>
        <taxon>Bacillota</taxon>
        <taxon>Bacilli</taxon>
        <taxon>Bacillales</taxon>
        <taxon>Bacillaceae</taxon>
        <taxon>Bacillus</taxon>
    </lineage>
</organism>
<dbReference type="Proteomes" id="UP000002233">
    <property type="component" value="Chromosome"/>
</dbReference>
<name>E0U0D4_BACSH</name>
<keyword evidence="1" id="KW-1133">Transmembrane helix</keyword>
<dbReference type="KEGG" id="bss:BSUW23_06135"/>
<sequence>MKKVHVPIHLSRLLFIFFMPLLHVLMFLFSLGERTAADGSSYPPLSLSEKICFFSEAVFICLPELCKWLVKKTRISFK</sequence>
<evidence type="ECO:0000256" key="1">
    <source>
        <dbReference type="SAM" id="Phobius"/>
    </source>
</evidence>
<protein>
    <submittedName>
        <fullName evidence="2">Uncharacterized protein</fullName>
    </submittedName>
</protein>
<dbReference type="EMBL" id="CP002183">
    <property type="protein sequence ID" value="ADM37276.1"/>
    <property type="molecule type" value="Genomic_DNA"/>
</dbReference>
<evidence type="ECO:0000313" key="2">
    <source>
        <dbReference type="EMBL" id="ADM37276.1"/>
    </source>
</evidence>
<keyword evidence="1" id="KW-0472">Membrane</keyword>
<reference evidence="2 3" key="2">
    <citation type="journal article" date="2011" name="Microbiology">
        <title>The genome sequence of Bacillus subtilis subsp. spizizenii W23: insights into speciation within the B. subtilis complex and into the history of B. subtilis genetics.</title>
        <authorList>
            <person name="Zeigler D.R."/>
        </authorList>
    </citation>
    <scope>NUCLEOTIDE SEQUENCE [LARGE SCALE GENOMIC DNA]</scope>
    <source>
        <strain evidence="3">ATCC 23059 / NRRL B-14472 / W23</strain>
    </source>
</reference>
<evidence type="ECO:0000313" key="3">
    <source>
        <dbReference type="Proteomes" id="UP000002233"/>
    </source>
</evidence>
<dbReference type="HOGENOM" id="CLU_2614698_0_0_9"/>
<gene>
    <name evidence="2" type="ordered locus">BSUW23_06135</name>
</gene>
<dbReference type="AlphaFoldDB" id="E0U0D4"/>
<feature type="transmembrane region" description="Helical" evidence="1">
    <location>
        <begin position="12"/>
        <end position="31"/>
    </location>
</feature>
<proteinExistence type="predicted"/>
<reference key="1">
    <citation type="submission" date="2010-08" db="EMBL/GenBank/DDBJ databases">
        <authorList>
            <person name="Zeigler D.R."/>
        </authorList>
    </citation>
    <scope>NUCLEOTIDE SEQUENCE</scope>
    <source>
        <strain>W23</strain>
    </source>
</reference>
<keyword evidence="1" id="KW-0812">Transmembrane</keyword>
<accession>E0U0D4</accession>